<gene>
    <name evidence="1" type="ORF">GTPT_2445</name>
</gene>
<dbReference type="PANTHER" id="PTHR42999">
    <property type="entry name" value="ANTIBIOTIC RESISTANCE PROTEIN MCBG"/>
    <property type="match status" value="1"/>
</dbReference>
<name>A0A085JCQ9_9GAMM</name>
<accession>A0A085JCQ9</accession>
<comment type="caution">
    <text evidence="1">The sequence shown here is derived from an EMBL/GenBank/DDBJ whole genome shotgun (WGS) entry which is preliminary data.</text>
</comment>
<dbReference type="Gene3D" id="2.160.20.80">
    <property type="entry name" value="E3 ubiquitin-protein ligase SopA"/>
    <property type="match status" value="1"/>
</dbReference>
<dbReference type="AlphaFoldDB" id="A0A085JCQ9"/>
<reference evidence="1 2" key="1">
    <citation type="submission" date="2014-05" db="EMBL/GenBank/DDBJ databases">
        <title>ATOL: Assembling a taxonomically balanced genome-scale reconstruction of the evolutionary history of the Enterobacteriaceae.</title>
        <authorList>
            <person name="Plunkett G.III."/>
            <person name="Neeno-Eckwall E.C."/>
            <person name="Glasner J.D."/>
            <person name="Perna N.T."/>
        </authorList>
    </citation>
    <scope>NUCLEOTIDE SEQUENCE [LARGE SCALE GENOMIC DNA]</scope>
    <source>
        <strain evidence="1 2">ATCC 33301</strain>
    </source>
</reference>
<protein>
    <submittedName>
        <fullName evidence="1">McbG family protein</fullName>
    </submittedName>
</protein>
<evidence type="ECO:0000313" key="2">
    <source>
        <dbReference type="Proteomes" id="UP000028602"/>
    </source>
</evidence>
<evidence type="ECO:0000313" key="1">
    <source>
        <dbReference type="EMBL" id="KFD18255.1"/>
    </source>
</evidence>
<sequence length="216" mass="24687">MPVPYTPVSFLLPVGAFMQLIESHSEYPDRVFTETDFSGLSVKDTIFEECEFSHCNFSSAKFSGCKFTGCTFNYCNLAVVEIPQSRFYDIQFHECKLTGIDWTRGDWPVFNPDPDLRFTHSLLTHASFMGLTLHRVRMEECRLVGADFRESDLSEAIMTGCDFSESLFNQTILRKADFTNSWGFNLDVRHNIVTGATFTKWEALPLLESLGIRLVE</sequence>
<dbReference type="InterPro" id="IPR001646">
    <property type="entry name" value="5peptide_repeat"/>
</dbReference>
<dbReference type="EMBL" id="JMPR01000038">
    <property type="protein sequence ID" value="KFD18255.1"/>
    <property type="molecule type" value="Genomic_DNA"/>
</dbReference>
<dbReference type="eggNOG" id="COG1357">
    <property type="taxonomic scope" value="Bacteria"/>
</dbReference>
<proteinExistence type="predicted"/>
<keyword evidence="2" id="KW-1185">Reference proteome</keyword>
<dbReference type="PANTHER" id="PTHR42999:SF1">
    <property type="entry name" value="PENTAPEPTIDE REPEAT-CONTAINING PROTEIN"/>
    <property type="match status" value="1"/>
</dbReference>
<dbReference type="Pfam" id="PF13599">
    <property type="entry name" value="Pentapeptide_4"/>
    <property type="match status" value="1"/>
</dbReference>
<dbReference type="Pfam" id="PF00805">
    <property type="entry name" value="Pentapeptide"/>
    <property type="match status" value="1"/>
</dbReference>
<dbReference type="SUPFAM" id="SSF141571">
    <property type="entry name" value="Pentapeptide repeat-like"/>
    <property type="match status" value="1"/>
</dbReference>
<dbReference type="Proteomes" id="UP000028602">
    <property type="component" value="Unassembled WGS sequence"/>
</dbReference>
<organism evidence="1 2">
    <name type="scientific">Tatumella ptyseos ATCC 33301</name>
    <dbReference type="NCBI Taxonomy" id="1005995"/>
    <lineage>
        <taxon>Bacteria</taxon>
        <taxon>Pseudomonadati</taxon>
        <taxon>Pseudomonadota</taxon>
        <taxon>Gammaproteobacteria</taxon>
        <taxon>Enterobacterales</taxon>
        <taxon>Erwiniaceae</taxon>
        <taxon>Tatumella</taxon>
    </lineage>
</organism>
<dbReference type="InterPro" id="IPR052949">
    <property type="entry name" value="PA_immunity-related"/>
</dbReference>